<feature type="compositionally biased region" description="Low complexity" evidence="3">
    <location>
        <begin position="243"/>
        <end position="255"/>
    </location>
</feature>
<feature type="compositionally biased region" description="Basic and acidic residues" evidence="3">
    <location>
        <begin position="764"/>
        <end position="774"/>
    </location>
</feature>
<dbReference type="GO" id="GO:0008270">
    <property type="term" value="F:zinc ion binding"/>
    <property type="evidence" value="ECO:0007669"/>
    <property type="project" value="UniProtKB-KW"/>
</dbReference>
<keyword evidence="2" id="KW-0479">Metal-binding</keyword>
<dbReference type="PROSITE" id="PS50157">
    <property type="entry name" value="ZINC_FINGER_C2H2_2"/>
    <property type="match status" value="1"/>
</dbReference>
<dbReference type="SMART" id="SM00248">
    <property type="entry name" value="ANK"/>
    <property type="match status" value="2"/>
</dbReference>
<feature type="region of interest" description="Disordered" evidence="3">
    <location>
        <begin position="110"/>
        <end position="129"/>
    </location>
</feature>
<dbReference type="PROSITE" id="PS50297">
    <property type="entry name" value="ANK_REP_REGION"/>
    <property type="match status" value="1"/>
</dbReference>
<feature type="region of interest" description="Disordered" evidence="3">
    <location>
        <begin position="1225"/>
        <end position="1269"/>
    </location>
</feature>
<keyword evidence="2" id="KW-0863">Zinc-finger</keyword>
<dbReference type="EMBL" id="JAAMPI010001607">
    <property type="protein sequence ID" value="KAF4624598.1"/>
    <property type="molecule type" value="Genomic_DNA"/>
</dbReference>
<evidence type="ECO:0000313" key="5">
    <source>
        <dbReference type="EMBL" id="KAF4624598.1"/>
    </source>
</evidence>
<feature type="region of interest" description="Disordered" evidence="3">
    <location>
        <begin position="177"/>
        <end position="203"/>
    </location>
</feature>
<feature type="compositionally biased region" description="Polar residues" evidence="3">
    <location>
        <begin position="1057"/>
        <end position="1071"/>
    </location>
</feature>
<evidence type="ECO:0000256" key="3">
    <source>
        <dbReference type="SAM" id="MobiDB-lite"/>
    </source>
</evidence>
<protein>
    <recommendedName>
        <fullName evidence="4">C2H2-type domain-containing protein</fullName>
    </recommendedName>
</protein>
<dbReference type="Gene3D" id="3.30.160.60">
    <property type="entry name" value="Classic Zinc Finger"/>
    <property type="match status" value="1"/>
</dbReference>
<keyword evidence="2" id="KW-0862">Zinc</keyword>
<accession>A0A8H4VVX8</accession>
<dbReference type="InterPro" id="IPR013087">
    <property type="entry name" value="Znf_C2H2_type"/>
</dbReference>
<proteinExistence type="predicted"/>
<organism evidence="5 6">
    <name type="scientific">Cudoniella acicularis</name>
    <dbReference type="NCBI Taxonomy" id="354080"/>
    <lineage>
        <taxon>Eukaryota</taxon>
        <taxon>Fungi</taxon>
        <taxon>Dikarya</taxon>
        <taxon>Ascomycota</taxon>
        <taxon>Pezizomycotina</taxon>
        <taxon>Leotiomycetes</taxon>
        <taxon>Helotiales</taxon>
        <taxon>Tricladiaceae</taxon>
        <taxon>Cudoniella</taxon>
    </lineage>
</organism>
<feature type="region of interest" description="Disordered" evidence="3">
    <location>
        <begin position="757"/>
        <end position="794"/>
    </location>
</feature>
<comment type="caution">
    <text evidence="5">The sequence shown here is derived from an EMBL/GenBank/DDBJ whole genome shotgun (WGS) entry which is preliminary data.</text>
</comment>
<keyword evidence="1" id="KW-0040">ANK repeat</keyword>
<dbReference type="Pfam" id="PF00023">
    <property type="entry name" value="Ank"/>
    <property type="match status" value="1"/>
</dbReference>
<dbReference type="Proteomes" id="UP000566819">
    <property type="component" value="Unassembled WGS sequence"/>
</dbReference>
<evidence type="ECO:0000259" key="4">
    <source>
        <dbReference type="PROSITE" id="PS50157"/>
    </source>
</evidence>
<feature type="region of interest" description="Disordered" evidence="3">
    <location>
        <begin position="236"/>
        <end position="257"/>
    </location>
</feature>
<name>A0A8H4VVX8_9HELO</name>
<feature type="compositionally biased region" description="Polar residues" evidence="3">
    <location>
        <begin position="1257"/>
        <end position="1269"/>
    </location>
</feature>
<dbReference type="InterPro" id="IPR002110">
    <property type="entry name" value="Ankyrin_rpt"/>
</dbReference>
<evidence type="ECO:0000313" key="6">
    <source>
        <dbReference type="Proteomes" id="UP000566819"/>
    </source>
</evidence>
<dbReference type="PROSITE" id="PS00028">
    <property type="entry name" value="ZINC_FINGER_C2H2_1"/>
    <property type="match status" value="1"/>
</dbReference>
<feature type="compositionally biased region" description="Low complexity" evidence="3">
    <location>
        <begin position="1415"/>
        <end position="1429"/>
    </location>
</feature>
<feature type="region of interest" description="Disordered" evidence="3">
    <location>
        <begin position="269"/>
        <end position="304"/>
    </location>
</feature>
<evidence type="ECO:0000256" key="1">
    <source>
        <dbReference type="PROSITE-ProRule" id="PRU00023"/>
    </source>
</evidence>
<feature type="region of interest" description="Disordered" evidence="3">
    <location>
        <begin position="1379"/>
        <end position="1450"/>
    </location>
</feature>
<feature type="region of interest" description="Disordered" evidence="3">
    <location>
        <begin position="992"/>
        <end position="1095"/>
    </location>
</feature>
<reference evidence="5 6" key="1">
    <citation type="submission" date="2020-03" db="EMBL/GenBank/DDBJ databases">
        <title>Draft Genome Sequence of Cudoniella acicularis.</title>
        <authorList>
            <person name="Buettner E."/>
            <person name="Kellner H."/>
        </authorList>
    </citation>
    <scope>NUCLEOTIDE SEQUENCE [LARGE SCALE GENOMIC DNA]</scope>
    <source>
        <strain evidence="5 6">DSM 108380</strain>
    </source>
</reference>
<dbReference type="InterPro" id="IPR036770">
    <property type="entry name" value="Ankyrin_rpt-contain_sf"/>
</dbReference>
<evidence type="ECO:0000256" key="2">
    <source>
        <dbReference type="PROSITE-ProRule" id="PRU00042"/>
    </source>
</evidence>
<gene>
    <name evidence="5" type="ORF">G7Y89_g13572</name>
</gene>
<feature type="domain" description="C2H2-type" evidence="4">
    <location>
        <begin position="969"/>
        <end position="995"/>
    </location>
</feature>
<keyword evidence="6" id="KW-1185">Reference proteome</keyword>
<dbReference type="PROSITE" id="PS50088">
    <property type="entry name" value="ANK_REPEAT"/>
    <property type="match status" value="1"/>
</dbReference>
<feature type="compositionally biased region" description="Polar residues" evidence="3">
    <location>
        <begin position="177"/>
        <end position="196"/>
    </location>
</feature>
<feature type="repeat" description="ANK" evidence="1">
    <location>
        <begin position="609"/>
        <end position="641"/>
    </location>
</feature>
<sequence length="1450" mass="159823">MALTKPNGRPRKAWDAPRRRKLLRLYFMTDLDIPAIQKILEEQGFQPGNTQMQLKALLPDYSTQWRAHRPSKDQMRNRLLQFKRSQQNQVSKYERRRRGRDVRRIVPASFAHVSNKKKSKAPDPTFDEAIPARVPSHKIYASLYSRSITRSKEGQAGENVLRNVDSEKEVVATISFSSGVDASQNQSTNSPKSSNAHDAPSASIPLAFSIDGGVAHQTSAPLSSTLEPEHAFRQHTFNLPDDLPSNSLSYNPNPNVDELKAQVKSPTLLDTSKGESELRAKAPSVGSVPQDQPTPESVIGRAGSGKSLASLRTLSTQLSSRLSSLRHYRSVLSSVSGRSSMVYAPSVSSGRPSLLTHSPWARDELNFYNEVVDDPSSTIPPEDEAKSLQTRPCCDFAFLGGLEESSNCKTCGLSEMHIRARFSGGWAPVDPCRIDRFGNTALHHAAAVGNTTRVLELMSSPNRPSLTNSQQNSSGETFLHVFRLRSKDLPEYEKVLRTASNLGFPFEILDYSGRRVSHRLDELRDHWDATPNQLSSISGILRIDHGIECRDGRLKPTGSQLSWREYQDTRRVGETKLISTLNNWEKEPKNAIDLERLIEESDIRIRNKQGHTALAIAAARGLGDAVTLLLKAGANPNTRSYHKTSVMDYALIHVLRAQKENKEELYGQILKCMSLLSDHGGKANVDVFDEYAVAVPNTDKSKHKGVRLALTKAFDNFTTRKVPRFRRSRPHIETRRIPADTNQRLLKPEIVKPLAPQFVNKLPGSEEQRSRDQSTIEAGHLQRQDPASAHTSVHELADPWSLSHQYAGASFPVEIPASNWNWAASELGGPALPVELAPNFNDFLSAHSYEIPGGPPPEAAGHHPMRPSSTSSPRAKQRDIPPLAIHTGGPGFMTSLPIVPENGLGYTYPLTNPPVEPRPDIDQAWNNALQSAVGVPECFSPTQLHQRKDATRTRRHSSYSRIHTAAPKFSCQFPGCRQQYTRRDNLLVHQRNKKHEFMTSIQTQGGYSRGHSDGNESSPGSSRPFVDTRDFTNEDSGYLPPISIPPMRPPSDAKPSTAPSNGISMLRNNDLSYPPDRCSSDTMGRRDQDAESSSGIQDMHVWNISELQDSATPTGNGCFCNFSFDSDIFSSAPDLPLLPLGAPATIPTIEEAPRLSGWNSPTLSPPSGYLNEADSLSSHGFSMGHLNETFGIQSVCSKDSLQPGFRNIGSAYPVNFGEIMAMPDGIEDSHHTHSGARSSVSLKRKAKLPPDRPPDPTMSQISSEFSSPQHRVSHGDFVFGGSSATYGACPCGWKRTNHEGPAKRCRRGFGDSGIFQPSSFIDPGGSSQASARQSLSDLQNHLLHLEREQEPPDIQSSWKFPRVVDPGASSWLSTQRLLSFPTGTGLPPEREPEPPDIQFGSDFPAAGDPGSPSRLPNQQLLLGLPSQSLHYDREPEPPGIQLNNHSRDFL</sequence>
<dbReference type="SUPFAM" id="SSF48403">
    <property type="entry name" value="Ankyrin repeat"/>
    <property type="match status" value="1"/>
</dbReference>
<dbReference type="OrthoDB" id="194358at2759"/>
<feature type="region of interest" description="Disordered" evidence="3">
    <location>
        <begin position="848"/>
        <end position="877"/>
    </location>
</feature>
<dbReference type="Gene3D" id="1.25.40.20">
    <property type="entry name" value="Ankyrin repeat-containing domain"/>
    <property type="match status" value="1"/>
</dbReference>